<feature type="transmembrane region" description="Helical" evidence="9">
    <location>
        <begin position="260"/>
        <end position="277"/>
    </location>
</feature>
<keyword evidence="14" id="KW-1185">Reference proteome</keyword>
<feature type="domain" description="Protein translocase subunit SecDF P1" evidence="12">
    <location>
        <begin position="63"/>
        <end position="121"/>
    </location>
</feature>
<comment type="caution">
    <text evidence="9">Lacks conserved residue(s) required for the propagation of feature annotation.</text>
</comment>
<evidence type="ECO:0000256" key="2">
    <source>
        <dbReference type="ARBA" id="ARBA00022448"/>
    </source>
</evidence>
<dbReference type="NCBIfam" id="TIGR00966">
    <property type="entry name" value="transloc_SecF"/>
    <property type="match status" value="1"/>
</dbReference>
<evidence type="ECO:0000256" key="9">
    <source>
        <dbReference type="HAMAP-Rule" id="MF_01463"/>
    </source>
</evidence>
<dbReference type="InterPro" id="IPR022646">
    <property type="entry name" value="SecD/SecF_CS"/>
</dbReference>
<feature type="transmembrane region" description="Helical" evidence="9">
    <location>
        <begin position="571"/>
        <end position="588"/>
    </location>
</feature>
<dbReference type="PANTHER" id="PTHR30081:SF1">
    <property type="entry name" value="PROTEIN TRANSLOCASE SUBUNIT SECD"/>
    <property type="match status" value="1"/>
</dbReference>
<comment type="subunit">
    <text evidence="10">Forms a complex with SecD. Part of the essential Sec protein translocation apparatus which comprises SecA, SecYEG and auxiliary proteins SecDF. Other proteins may also be involved.</text>
</comment>
<comment type="caution">
    <text evidence="13">The sequence shown here is derived from an EMBL/GenBank/DDBJ whole genome shotgun (WGS) entry which is preliminary data.</text>
</comment>
<evidence type="ECO:0000259" key="12">
    <source>
        <dbReference type="Pfam" id="PF21760"/>
    </source>
</evidence>
<keyword evidence="5 9" id="KW-0653">Protein transport</keyword>
<dbReference type="InterPro" id="IPR005791">
    <property type="entry name" value="SecD"/>
</dbReference>
<evidence type="ECO:0000256" key="6">
    <source>
        <dbReference type="ARBA" id="ARBA00022989"/>
    </source>
</evidence>
<evidence type="ECO:0000256" key="5">
    <source>
        <dbReference type="ARBA" id="ARBA00022927"/>
    </source>
</evidence>
<keyword evidence="8 9" id="KW-0472">Membrane</keyword>
<accession>A0ABS4S564</accession>
<feature type="transmembrane region" description="Helical" evidence="9">
    <location>
        <begin position="284"/>
        <end position="301"/>
    </location>
</feature>
<dbReference type="Pfam" id="PF02355">
    <property type="entry name" value="SecD_SecF_C"/>
    <property type="match status" value="2"/>
</dbReference>
<feature type="transmembrane region" description="Helical" evidence="9">
    <location>
        <begin position="622"/>
        <end position="643"/>
    </location>
</feature>
<dbReference type="InterPro" id="IPR048631">
    <property type="entry name" value="SecD_1st"/>
</dbReference>
<comment type="subcellular location">
    <subcellularLocation>
        <location evidence="1 9">Cell membrane</location>
        <topology evidence="1 9">Multi-pass membrane protein</topology>
    </subcellularLocation>
</comment>
<feature type="transmembrane region" description="Helical" evidence="9">
    <location>
        <begin position="457"/>
        <end position="475"/>
    </location>
</feature>
<evidence type="ECO:0000256" key="7">
    <source>
        <dbReference type="ARBA" id="ARBA00023010"/>
    </source>
</evidence>
<dbReference type="Pfam" id="PF21760">
    <property type="entry name" value="SecD_1st"/>
    <property type="match status" value="1"/>
</dbReference>
<keyword evidence="4 9" id="KW-0812">Transmembrane</keyword>
<dbReference type="Gene3D" id="1.20.1640.10">
    <property type="entry name" value="Multidrug efflux transporter AcrB transmembrane domain"/>
    <property type="match status" value="2"/>
</dbReference>
<dbReference type="InterPro" id="IPR055344">
    <property type="entry name" value="SecD_SecF_C_bact"/>
</dbReference>
<feature type="transmembrane region" description="Helical" evidence="9">
    <location>
        <begin position="313"/>
        <end position="334"/>
    </location>
</feature>
<reference evidence="13 14" key="1">
    <citation type="submission" date="2021-03" db="EMBL/GenBank/DDBJ databases">
        <title>Genomic Encyclopedia of Type Strains, Phase IV (KMG-IV): sequencing the most valuable type-strain genomes for metagenomic binning, comparative biology and taxonomic classification.</title>
        <authorList>
            <person name="Goeker M."/>
        </authorList>
    </citation>
    <scope>NUCLEOTIDE SEQUENCE [LARGE SCALE GENOMIC DNA]</scope>
    <source>
        <strain evidence="13 14">DSM 25790</strain>
    </source>
</reference>
<dbReference type="Proteomes" id="UP001519294">
    <property type="component" value="Unassembled WGS sequence"/>
</dbReference>
<dbReference type="NCBIfam" id="NF009581">
    <property type="entry name" value="PRK13024.1-1"/>
    <property type="match status" value="1"/>
</dbReference>
<dbReference type="PANTHER" id="PTHR30081">
    <property type="entry name" value="PROTEIN-EXPORT MEMBRANE PROTEIN SEC"/>
    <property type="match status" value="1"/>
</dbReference>
<feature type="transmembrane region" description="Helical" evidence="9">
    <location>
        <begin position="703"/>
        <end position="729"/>
    </location>
</feature>
<dbReference type="Pfam" id="PF07549">
    <property type="entry name" value="Sec_GG"/>
    <property type="match status" value="1"/>
</dbReference>
<sequence length="752" mass="83170">MKNRGKIAAFFLIVLLFAGTIGTTVTGITKDIKLGLDLQGGFEVLYEVEPVDEGQEVTKSLLEGTVETLNDRVNRLGISEANIDIEGKDRIRVQLAGVEDQNEAREMLATSARLSFRDVNDKEYLDGSDIKEGSAKQDFDPQTNEPIVTLKLKDAKKFGEVTETIKNMGIPNNLLVIWMDYEKGDSYAKESQQEDPKYIYAPSVTKRLNTTDVQINGDFTVESAKQLADIINSGSLPVHMKELYSTSVGAQFGEHALNKTVFAAFIGIGLIFIYMIFVYRFPGFIAAINLSIYIYLILLVFELMNGVLTLPGIAALILGVGMAVDANVITFERIKEEIRAGKSMVASFKTGTKNSLATIVDANITTLLAAGILFMFGTSSIKGFATMLIASILISFITAVFGTRLLLSLWIRMKFLKNRPGWFGVNKKDIKDIKDTKEETPTLFNREVNLIQHRKKYFVATIVLVVIGIASLAIFKLNPGIDFTSGSRIEVLADQSLTTETIKEDLEKTNLEAKSIVLSGENNDIGVVRFDSVLSKDKIAEVKEHFEKEYGNEPSVSVVSPIVGQELVKNAIKALGIAAVGMIIYVTIRFEMFFALTAIIALLHDAFIILAIFSFTRIEFDVTIVAAILTIIGYSINNTIVVFDRIRENLRKINKRIRSTTELAKIVNRSIVQTFWRSINTSITTMVAVLAFLFLGAESITSFAIALAIGLIAGTYSSLLLSSQIWLAWRGKNIKEKPVSFVKKKRVEGPQV</sequence>
<dbReference type="NCBIfam" id="TIGR00916">
    <property type="entry name" value="2A0604s01"/>
    <property type="match status" value="2"/>
</dbReference>
<feature type="transmembrane region" description="Helical" evidence="9">
    <location>
        <begin position="593"/>
        <end position="616"/>
    </location>
</feature>
<dbReference type="InterPro" id="IPR022813">
    <property type="entry name" value="SecD/SecF_arch_bac"/>
</dbReference>
<dbReference type="HAMAP" id="MF_01463_B">
    <property type="entry name" value="SecD_B"/>
    <property type="match status" value="1"/>
</dbReference>
<evidence type="ECO:0000259" key="11">
    <source>
        <dbReference type="Pfam" id="PF02355"/>
    </source>
</evidence>
<comment type="similarity">
    <text evidence="9">Belongs to the SecD/SecF family. SecD subfamily.</text>
</comment>
<keyword evidence="7 9" id="KW-0811">Translocation</keyword>
<name>A0ABS4S564_9BACI</name>
<comment type="function">
    <text evidence="9">Part of the Sec protein translocase complex. Interacts with the SecYEG preprotein conducting channel. SecDF uses the proton motive force (PMF) to complete protein translocation after the ATP-dependent function of SecA.</text>
</comment>
<dbReference type="Gene3D" id="3.30.70.3220">
    <property type="match status" value="1"/>
</dbReference>
<dbReference type="InterPro" id="IPR048634">
    <property type="entry name" value="SecD_SecF_C"/>
</dbReference>
<evidence type="ECO:0000313" key="13">
    <source>
        <dbReference type="EMBL" id="MBP2256613.1"/>
    </source>
</evidence>
<protein>
    <recommendedName>
        <fullName evidence="9 10">Multifunctional fusion protein</fullName>
    </recommendedName>
    <domain>
        <recommendedName>
            <fullName evidence="9">Protein translocase subunit SecD</fullName>
        </recommendedName>
    </domain>
    <domain>
        <recommendedName>
            <fullName evidence="10">Protein-export membrane protein SecF</fullName>
        </recommendedName>
    </domain>
</protein>
<proteinExistence type="inferred from homology"/>
<organism evidence="13 14">
    <name type="scientific">Virgibacillus alimentarius</name>
    <dbReference type="NCBI Taxonomy" id="698769"/>
    <lineage>
        <taxon>Bacteria</taxon>
        <taxon>Bacillati</taxon>
        <taxon>Bacillota</taxon>
        <taxon>Bacilli</taxon>
        <taxon>Bacillales</taxon>
        <taxon>Bacillaceae</taxon>
        <taxon>Virgibacillus</taxon>
    </lineage>
</organism>
<feature type="domain" description="Protein export membrane protein SecD/SecF C-terminal" evidence="11">
    <location>
        <begin position="552"/>
        <end position="730"/>
    </location>
</feature>
<dbReference type="SUPFAM" id="SSF82866">
    <property type="entry name" value="Multidrug efflux transporter AcrB transmembrane domain"/>
    <property type="match status" value="2"/>
</dbReference>
<keyword evidence="6 9" id="KW-1133">Transmembrane helix</keyword>
<evidence type="ECO:0000256" key="3">
    <source>
        <dbReference type="ARBA" id="ARBA00022475"/>
    </source>
</evidence>
<feature type="transmembrane region" description="Helical" evidence="9">
    <location>
        <begin position="675"/>
        <end position="697"/>
    </location>
</feature>
<comment type="subunit">
    <text evidence="9">Forms a complex with SecF. Part of the essential Sec protein translocation apparatus which comprises SecA, SecYEG and auxiliary proteins SecDF. Other proteins may also be involved.</text>
</comment>
<keyword evidence="3 9" id="KW-1003">Cell membrane</keyword>
<dbReference type="RefSeq" id="WP_226370661.1">
    <property type="nucleotide sequence ID" value="NZ_JAGIKX010000002.1"/>
</dbReference>
<evidence type="ECO:0000256" key="4">
    <source>
        <dbReference type="ARBA" id="ARBA00022692"/>
    </source>
</evidence>
<feature type="transmembrane region" description="Helical" evidence="9">
    <location>
        <begin position="383"/>
        <end position="407"/>
    </location>
</feature>
<feature type="domain" description="Protein export membrane protein SecD/SecF C-terminal" evidence="11">
    <location>
        <begin position="241"/>
        <end position="408"/>
    </location>
</feature>
<evidence type="ECO:0000256" key="1">
    <source>
        <dbReference type="ARBA" id="ARBA00004651"/>
    </source>
</evidence>
<gene>
    <name evidence="10" type="primary">secF</name>
    <name evidence="9" type="synonym">secD</name>
    <name evidence="13" type="ORF">J2Z81_000546</name>
</gene>
<dbReference type="NCBIfam" id="TIGR01129">
    <property type="entry name" value="secD"/>
    <property type="match status" value="1"/>
</dbReference>
<dbReference type="InterPro" id="IPR022645">
    <property type="entry name" value="SecD/SecF_bac"/>
</dbReference>
<feature type="transmembrane region" description="Helical" evidence="9">
    <location>
        <begin position="355"/>
        <end position="377"/>
    </location>
</feature>
<evidence type="ECO:0000256" key="10">
    <source>
        <dbReference type="HAMAP-Rule" id="MF_01464"/>
    </source>
</evidence>
<comment type="similarity">
    <text evidence="10">Belongs to the SecD/SecF family. SecF subfamily.</text>
</comment>
<evidence type="ECO:0000256" key="8">
    <source>
        <dbReference type="ARBA" id="ARBA00023136"/>
    </source>
</evidence>
<evidence type="ECO:0000313" key="14">
    <source>
        <dbReference type="Proteomes" id="UP001519294"/>
    </source>
</evidence>
<dbReference type="InterPro" id="IPR005665">
    <property type="entry name" value="SecF_bac"/>
</dbReference>
<keyword evidence="2 9" id="KW-0813">Transport</keyword>
<dbReference type="EMBL" id="JAGIKX010000002">
    <property type="protein sequence ID" value="MBP2256613.1"/>
    <property type="molecule type" value="Genomic_DNA"/>
</dbReference>
<dbReference type="PRINTS" id="PR01755">
    <property type="entry name" value="SECFTRNLCASE"/>
</dbReference>
<dbReference type="HAMAP" id="MF_01464_B">
    <property type="entry name" value="SecF_B"/>
    <property type="match status" value="1"/>
</dbReference>